<keyword evidence="3 9" id="KW-1134">Transmembrane beta strand</keyword>
<dbReference type="Pfam" id="PF02321">
    <property type="entry name" value="OEP"/>
    <property type="match status" value="2"/>
</dbReference>
<name>A0A7W8HJ91_9BURK</name>
<comment type="caution">
    <text evidence="10">The sequence shown here is derived from an EMBL/GenBank/DDBJ whole genome shotgun (WGS) entry which is preliminary data.</text>
</comment>
<keyword evidence="7 9" id="KW-0564">Palmitate</keyword>
<dbReference type="RefSeq" id="WP_183969011.1">
    <property type="nucleotide sequence ID" value="NZ_BAABEW010000024.1"/>
</dbReference>
<dbReference type="SUPFAM" id="SSF56954">
    <property type="entry name" value="Outer membrane efflux proteins (OEP)"/>
    <property type="match status" value="1"/>
</dbReference>
<keyword evidence="5 9" id="KW-0732">Signal</keyword>
<reference evidence="10 11" key="1">
    <citation type="submission" date="2020-08" db="EMBL/GenBank/DDBJ databases">
        <title>Genomic Encyclopedia of Type Strains, Phase IV (KMG-IV): sequencing the most valuable type-strain genomes for metagenomic binning, comparative biology and taxonomic classification.</title>
        <authorList>
            <person name="Goeker M."/>
        </authorList>
    </citation>
    <scope>NUCLEOTIDE SEQUENCE [LARGE SCALE GENOMIC DNA]</scope>
    <source>
        <strain evidence="10 11">DSM 29781</strain>
    </source>
</reference>
<dbReference type="EMBL" id="JACHGB010000005">
    <property type="protein sequence ID" value="MBB5272958.1"/>
    <property type="molecule type" value="Genomic_DNA"/>
</dbReference>
<evidence type="ECO:0000256" key="4">
    <source>
        <dbReference type="ARBA" id="ARBA00022692"/>
    </source>
</evidence>
<protein>
    <submittedName>
        <fullName evidence="10">NodT family efflux transporter outer membrane factor (OMF) lipoprotein</fullName>
    </submittedName>
</protein>
<keyword evidence="8 9" id="KW-0449">Lipoprotein</keyword>
<dbReference type="PANTHER" id="PTHR30203:SF20">
    <property type="entry name" value="MULTIDRUG RESISTANCE OUTER MEMBRANE PROTEIN MDTP-RELATED"/>
    <property type="match status" value="1"/>
</dbReference>
<dbReference type="NCBIfam" id="TIGR01845">
    <property type="entry name" value="outer_NodT"/>
    <property type="match status" value="1"/>
</dbReference>
<dbReference type="InterPro" id="IPR003423">
    <property type="entry name" value="OMP_efflux"/>
</dbReference>
<dbReference type="Proteomes" id="UP000532440">
    <property type="component" value="Unassembled WGS sequence"/>
</dbReference>
<dbReference type="Gene3D" id="1.20.1600.10">
    <property type="entry name" value="Outer membrane efflux proteins (OEP)"/>
    <property type="match status" value="1"/>
</dbReference>
<gene>
    <name evidence="10" type="ORF">HNQ70_002981</name>
</gene>
<evidence type="ECO:0000256" key="1">
    <source>
        <dbReference type="ARBA" id="ARBA00004370"/>
    </source>
</evidence>
<comment type="subcellular location">
    <subcellularLocation>
        <location evidence="9">Cell membrane</location>
        <topology evidence="9">Lipid-anchor</topology>
    </subcellularLocation>
    <subcellularLocation>
        <location evidence="1">Membrane</location>
    </subcellularLocation>
</comment>
<evidence type="ECO:0000256" key="7">
    <source>
        <dbReference type="ARBA" id="ARBA00023139"/>
    </source>
</evidence>
<evidence type="ECO:0000313" key="10">
    <source>
        <dbReference type="EMBL" id="MBB5272958.1"/>
    </source>
</evidence>
<evidence type="ECO:0000256" key="9">
    <source>
        <dbReference type="RuleBase" id="RU362097"/>
    </source>
</evidence>
<dbReference type="InterPro" id="IPR010131">
    <property type="entry name" value="MdtP/NodT-like"/>
</dbReference>
<comment type="similarity">
    <text evidence="2 9">Belongs to the outer membrane factor (OMF) (TC 1.B.17) family.</text>
</comment>
<proteinExistence type="inferred from homology"/>
<dbReference type="GO" id="GO:0005886">
    <property type="term" value="C:plasma membrane"/>
    <property type="evidence" value="ECO:0007669"/>
    <property type="project" value="UniProtKB-SubCell"/>
</dbReference>
<dbReference type="GO" id="GO:0015562">
    <property type="term" value="F:efflux transmembrane transporter activity"/>
    <property type="evidence" value="ECO:0007669"/>
    <property type="project" value="InterPro"/>
</dbReference>
<keyword evidence="4 9" id="KW-0812">Transmembrane</keyword>
<feature type="signal peptide" evidence="9">
    <location>
        <begin position="1"/>
        <end position="30"/>
    </location>
</feature>
<evidence type="ECO:0000256" key="2">
    <source>
        <dbReference type="ARBA" id="ARBA00007613"/>
    </source>
</evidence>
<evidence type="ECO:0000256" key="6">
    <source>
        <dbReference type="ARBA" id="ARBA00023136"/>
    </source>
</evidence>
<evidence type="ECO:0000313" key="11">
    <source>
        <dbReference type="Proteomes" id="UP000532440"/>
    </source>
</evidence>
<sequence>MEQITPHRPLSARRPLAALLAACACLLAGACADLSGISPKARQAQPAAVGLATAPAAFDWPDAQWWRPYGDDRLAALVERALAGNPSLMATESRLARARSLVDLAESESGPGVGGRVDVTRQRFTETGMIPPALAGRTRTTYAATLVLGWELDFFGRHRAALQAALGTVQAAEAELQAARVLLASRVVAGWIELARLLEQRRLARETRAQDERMVELVRQRTVAGLDSRVELRRAEGELPRTRAGIEALDGEIALVRHALAVLSAQPPQALAALEASLPPAPRAALPAEVPADLLGRRADVAAARWRIEAALGARDETRARFYPNVNLAGFLGLSTLNLTQWLDAGSRTWGVGPAVRLPLFDTGALRAELRDRTAGLDEAVHAYNGAIADAAREVADRLASLHALARREREQRLALEAADDAQELAVQRYRAGLGTYLEVISAQAAVTAERRLAADLDARAAELHAGLAHALGGGYLAPDARNDGSPR</sequence>
<dbReference type="Gene3D" id="2.20.200.10">
    <property type="entry name" value="Outer membrane efflux proteins (OEP)"/>
    <property type="match status" value="1"/>
</dbReference>
<organism evidence="10 11">
    <name type="scientific">Quisquiliibacterium transsilvanicum</name>
    <dbReference type="NCBI Taxonomy" id="1549638"/>
    <lineage>
        <taxon>Bacteria</taxon>
        <taxon>Pseudomonadati</taxon>
        <taxon>Pseudomonadota</taxon>
        <taxon>Betaproteobacteria</taxon>
        <taxon>Burkholderiales</taxon>
        <taxon>Burkholderiaceae</taxon>
        <taxon>Quisquiliibacterium</taxon>
    </lineage>
</organism>
<dbReference type="PANTHER" id="PTHR30203">
    <property type="entry name" value="OUTER MEMBRANE CATION EFFLUX PROTEIN"/>
    <property type="match status" value="1"/>
</dbReference>
<evidence type="ECO:0000256" key="8">
    <source>
        <dbReference type="ARBA" id="ARBA00023288"/>
    </source>
</evidence>
<accession>A0A7W8HJ91</accession>
<feature type="chain" id="PRO_5031587620" evidence="9">
    <location>
        <begin position="31"/>
        <end position="488"/>
    </location>
</feature>
<evidence type="ECO:0000256" key="5">
    <source>
        <dbReference type="ARBA" id="ARBA00022729"/>
    </source>
</evidence>
<evidence type="ECO:0000256" key="3">
    <source>
        <dbReference type="ARBA" id="ARBA00022452"/>
    </source>
</evidence>
<dbReference type="AlphaFoldDB" id="A0A7W8HJ91"/>
<keyword evidence="6 9" id="KW-0472">Membrane</keyword>
<keyword evidence="11" id="KW-1185">Reference proteome</keyword>